<name>A0A212LPR1_9HYPH</name>
<reference evidence="1" key="1">
    <citation type="submission" date="2016-08" db="EMBL/GenBank/DDBJ databases">
        <authorList>
            <person name="Seilhamer J.J."/>
        </authorList>
    </citation>
    <scope>NUCLEOTIDE SEQUENCE</scope>
    <source>
        <strain evidence="1">86</strain>
    </source>
</reference>
<dbReference type="GO" id="GO:0097351">
    <property type="term" value="F:toxin sequestering activity"/>
    <property type="evidence" value="ECO:0007669"/>
    <property type="project" value="InterPro"/>
</dbReference>
<dbReference type="InterPro" id="IPR031848">
    <property type="entry name" value="PrlF_antitoxin"/>
</dbReference>
<dbReference type="AlphaFoldDB" id="A0A212LPR1"/>
<sequence>MITSKPTTKTQTTIPPPIRHALRLREGDEIFYSIEGGVVTMRKVPSITAEDPFGTFTEWDSDADRKTYRDL</sequence>
<dbReference type="GO" id="GO:0001558">
    <property type="term" value="P:regulation of cell growth"/>
    <property type="evidence" value="ECO:0007669"/>
    <property type="project" value="InterPro"/>
</dbReference>
<dbReference type="SUPFAM" id="SSF89447">
    <property type="entry name" value="AbrB/MazE/MraZ-like"/>
    <property type="match status" value="1"/>
</dbReference>
<dbReference type="RefSeq" id="WP_288198555.1">
    <property type="nucleotide sequence ID" value="NZ_LT608334.1"/>
</dbReference>
<dbReference type="Pfam" id="PF15937">
    <property type="entry name" value="PrlF_antitoxin"/>
    <property type="match status" value="1"/>
</dbReference>
<dbReference type="Gene3D" id="2.10.260.10">
    <property type="match status" value="1"/>
</dbReference>
<protein>
    <submittedName>
        <fullName evidence="1">Putative transcriptional regulator</fullName>
    </submittedName>
</protein>
<accession>A0A212LPR1</accession>
<dbReference type="GO" id="GO:0003700">
    <property type="term" value="F:DNA-binding transcription factor activity"/>
    <property type="evidence" value="ECO:0007669"/>
    <property type="project" value="InterPro"/>
</dbReference>
<dbReference type="EMBL" id="FMJD01000013">
    <property type="protein sequence ID" value="SCM79477.1"/>
    <property type="molecule type" value="Genomic_DNA"/>
</dbReference>
<dbReference type="InterPro" id="IPR037914">
    <property type="entry name" value="SpoVT-AbrB_sf"/>
</dbReference>
<proteinExistence type="predicted"/>
<evidence type="ECO:0000313" key="1">
    <source>
        <dbReference type="EMBL" id="SCM79477.1"/>
    </source>
</evidence>
<organism evidence="1">
    <name type="scientific">uncultured Pleomorphomonas sp</name>
    <dbReference type="NCBI Taxonomy" id="442121"/>
    <lineage>
        <taxon>Bacteria</taxon>
        <taxon>Pseudomonadati</taxon>
        <taxon>Pseudomonadota</taxon>
        <taxon>Alphaproteobacteria</taxon>
        <taxon>Hyphomicrobiales</taxon>
        <taxon>Pleomorphomonadaceae</taxon>
        <taxon>Pleomorphomonas</taxon>
        <taxon>environmental samples</taxon>
    </lineage>
</organism>
<gene>
    <name evidence="1" type="primary">abrB</name>
    <name evidence="1" type="ORF">KL86PLE_90422</name>
</gene>